<evidence type="ECO:0000313" key="3">
    <source>
        <dbReference type="Proteomes" id="UP001285908"/>
    </source>
</evidence>
<dbReference type="EMBL" id="JAULSX010000003">
    <property type="protein sequence ID" value="KAK3495361.1"/>
    <property type="molecule type" value="Genomic_DNA"/>
</dbReference>
<dbReference type="GeneID" id="87877745"/>
<feature type="compositionally biased region" description="Pro residues" evidence="1">
    <location>
        <begin position="115"/>
        <end position="125"/>
    </location>
</feature>
<evidence type="ECO:0000256" key="1">
    <source>
        <dbReference type="SAM" id="MobiDB-lite"/>
    </source>
</evidence>
<name>A0AAJ0IB63_9PEZI</name>
<gene>
    <name evidence="2" type="ORF">B0T23DRAFT_428257</name>
</gene>
<proteinExistence type="predicted"/>
<keyword evidence="3" id="KW-1185">Reference proteome</keyword>
<feature type="region of interest" description="Disordered" evidence="1">
    <location>
        <begin position="106"/>
        <end position="126"/>
    </location>
</feature>
<evidence type="ECO:0000313" key="2">
    <source>
        <dbReference type="EMBL" id="KAK3495361.1"/>
    </source>
</evidence>
<sequence length="237" mass="26023">MNSDAVQASNNTRRRDDHHFAPTCILTTTHLILHINIVAPAPETPSSSHNLLFSSQLREGEKSRGENKMCNRLKTLHSVCGHIVAQPINACDTDVAATGHVNVNVSENSNSSIKSPPPPTTPPWRPSSFVRYFLSDSEIQRLRAPVEEKRRNARAPVKRQRQQSAATTAAAHRESPASASKAAQEHKGNREAISPPSGVIKTLLHRQQIQIVSSRENDNVHDLIDIYVYGPASSKAT</sequence>
<comment type="caution">
    <text evidence="2">The sequence shown here is derived from an EMBL/GenBank/DDBJ whole genome shotgun (WGS) entry which is preliminary data.</text>
</comment>
<dbReference type="RefSeq" id="XP_062694790.1">
    <property type="nucleotide sequence ID" value="XM_062840123.1"/>
</dbReference>
<organism evidence="2 3">
    <name type="scientific">Neurospora hispaniola</name>
    <dbReference type="NCBI Taxonomy" id="588809"/>
    <lineage>
        <taxon>Eukaryota</taxon>
        <taxon>Fungi</taxon>
        <taxon>Dikarya</taxon>
        <taxon>Ascomycota</taxon>
        <taxon>Pezizomycotina</taxon>
        <taxon>Sordariomycetes</taxon>
        <taxon>Sordariomycetidae</taxon>
        <taxon>Sordariales</taxon>
        <taxon>Sordariaceae</taxon>
        <taxon>Neurospora</taxon>
    </lineage>
</organism>
<dbReference type="AlphaFoldDB" id="A0AAJ0IB63"/>
<accession>A0AAJ0IB63</accession>
<protein>
    <submittedName>
        <fullName evidence="2">Uncharacterized protein</fullName>
    </submittedName>
</protein>
<feature type="compositionally biased region" description="Basic residues" evidence="1">
    <location>
        <begin position="151"/>
        <end position="161"/>
    </location>
</feature>
<reference evidence="2 3" key="1">
    <citation type="journal article" date="2023" name="Mol. Phylogenet. Evol.">
        <title>Genome-scale phylogeny and comparative genomics of the fungal order Sordariales.</title>
        <authorList>
            <person name="Hensen N."/>
            <person name="Bonometti L."/>
            <person name="Westerberg I."/>
            <person name="Brannstrom I.O."/>
            <person name="Guillou S."/>
            <person name="Cros-Aarteil S."/>
            <person name="Calhoun S."/>
            <person name="Haridas S."/>
            <person name="Kuo A."/>
            <person name="Mondo S."/>
            <person name="Pangilinan J."/>
            <person name="Riley R."/>
            <person name="LaButti K."/>
            <person name="Andreopoulos B."/>
            <person name="Lipzen A."/>
            <person name="Chen C."/>
            <person name="Yan M."/>
            <person name="Daum C."/>
            <person name="Ng V."/>
            <person name="Clum A."/>
            <person name="Steindorff A."/>
            <person name="Ohm R.A."/>
            <person name="Martin F."/>
            <person name="Silar P."/>
            <person name="Natvig D.O."/>
            <person name="Lalanne C."/>
            <person name="Gautier V."/>
            <person name="Ament-Velasquez S.L."/>
            <person name="Kruys A."/>
            <person name="Hutchinson M.I."/>
            <person name="Powell A.J."/>
            <person name="Barry K."/>
            <person name="Miller A.N."/>
            <person name="Grigoriev I.V."/>
            <person name="Debuchy R."/>
            <person name="Gladieux P."/>
            <person name="Hiltunen Thoren M."/>
            <person name="Johannesson H."/>
        </authorList>
    </citation>
    <scope>NUCLEOTIDE SEQUENCE [LARGE SCALE GENOMIC DNA]</scope>
    <source>
        <strain evidence="2 3">FGSC 10403</strain>
    </source>
</reference>
<dbReference type="Proteomes" id="UP001285908">
    <property type="component" value="Unassembled WGS sequence"/>
</dbReference>
<feature type="region of interest" description="Disordered" evidence="1">
    <location>
        <begin position="143"/>
        <end position="195"/>
    </location>
</feature>